<proteinExistence type="predicted"/>
<sequence>MTQEGQELLPTTPTENPVEFNTSTSVIKTTEPPTETRNQTEEDKLGTDEETVGGDQLEEIQKREDDAQVELKETEGVGKRGEGDKRLDGAGEIQQTGRIAEAEPEGKRGEGYPNVEVSSLGEDAACKAEGIKEREEKEKNEEMQLPTEDHQITERLVE</sequence>
<evidence type="ECO:0000313" key="2">
    <source>
        <dbReference type="EMBL" id="CAF92716.1"/>
    </source>
</evidence>
<feature type="compositionally biased region" description="Basic and acidic residues" evidence="1">
    <location>
        <begin position="100"/>
        <end position="110"/>
    </location>
</feature>
<accession>Q4T316</accession>
<feature type="compositionally biased region" description="Basic and acidic residues" evidence="1">
    <location>
        <begin position="38"/>
        <end position="47"/>
    </location>
</feature>
<reference evidence="2" key="2">
    <citation type="submission" date="2004-02" db="EMBL/GenBank/DDBJ databases">
        <authorList>
            <consortium name="Genoscope"/>
            <consortium name="Whitehead Institute Centre for Genome Research"/>
        </authorList>
    </citation>
    <scope>NUCLEOTIDE SEQUENCE</scope>
</reference>
<dbReference type="EMBL" id="CAAE01010139">
    <property type="protein sequence ID" value="CAF92716.1"/>
    <property type="molecule type" value="Genomic_DNA"/>
</dbReference>
<feature type="compositionally biased region" description="Polar residues" evidence="1">
    <location>
        <begin position="1"/>
        <end position="37"/>
    </location>
</feature>
<dbReference type="AlphaFoldDB" id="Q4T316"/>
<reference evidence="2" key="1">
    <citation type="journal article" date="2004" name="Nature">
        <title>Genome duplication in the teleost fish Tetraodon nigroviridis reveals the early vertebrate proto-karyotype.</title>
        <authorList>
            <person name="Jaillon O."/>
            <person name="Aury J.-M."/>
            <person name="Brunet F."/>
            <person name="Petit J.-L."/>
            <person name="Stange-Thomann N."/>
            <person name="Mauceli E."/>
            <person name="Bouneau L."/>
            <person name="Fischer C."/>
            <person name="Ozouf-Costaz C."/>
            <person name="Bernot A."/>
            <person name="Nicaud S."/>
            <person name="Jaffe D."/>
            <person name="Fisher S."/>
            <person name="Lutfalla G."/>
            <person name="Dossat C."/>
            <person name="Segurens B."/>
            <person name="Dasilva C."/>
            <person name="Salanoubat M."/>
            <person name="Levy M."/>
            <person name="Boudet N."/>
            <person name="Castellano S."/>
            <person name="Anthouard V."/>
            <person name="Jubin C."/>
            <person name="Castelli V."/>
            <person name="Katinka M."/>
            <person name="Vacherie B."/>
            <person name="Biemont C."/>
            <person name="Skalli Z."/>
            <person name="Cattolico L."/>
            <person name="Poulain J."/>
            <person name="De Berardinis V."/>
            <person name="Cruaud C."/>
            <person name="Duprat S."/>
            <person name="Brottier P."/>
            <person name="Coutanceau J.-P."/>
            <person name="Gouzy J."/>
            <person name="Parra G."/>
            <person name="Lardier G."/>
            <person name="Chapple C."/>
            <person name="McKernan K.J."/>
            <person name="McEwan P."/>
            <person name="Bosak S."/>
            <person name="Kellis M."/>
            <person name="Volff J.-N."/>
            <person name="Guigo R."/>
            <person name="Zody M.C."/>
            <person name="Mesirov J."/>
            <person name="Lindblad-Toh K."/>
            <person name="Birren B."/>
            <person name="Nusbaum C."/>
            <person name="Kahn D."/>
            <person name="Robinson-Rechavi M."/>
            <person name="Laudet V."/>
            <person name="Schachter V."/>
            <person name="Quetier F."/>
            <person name="Saurin W."/>
            <person name="Scarpelli C."/>
            <person name="Wincker P."/>
            <person name="Lander E.S."/>
            <person name="Weissenbach J."/>
            <person name="Roest Crollius H."/>
        </authorList>
    </citation>
    <scope>NUCLEOTIDE SEQUENCE [LARGE SCALE GENOMIC DNA]</scope>
</reference>
<organism evidence="2">
    <name type="scientific">Tetraodon nigroviridis</name>
    <name type="common">Spotted green pufferfish</name>
    <name type="synonym">Chelonodon nigroviridis</name>
    <dbReference type="NCBI Taxonomy" id="99883"/>
    <lineage>
        <taxon>Eukaryota</taxon>
        <taxon>Metazoa</taxon>
        <taxon>Chordata</taxon>
        <taxon>Craniata</taxon>
        <taxon>Vertebrata</taxon>
        <taxon>Euteleostomi</taxon>
        <taxon>Actinopterygii</taxon>
        <taxon>Neopterygii</taxon>
        <taxon>Teleostei</taxon>
        <taxon>Neoteleostei</taxon>
        <taxon>Acanthomorphata</taxon>
        <taxon>Eupercaria</taxon>
        <taxon>Tetraodontiformes</taxon>
        <taxon>Tetradontoidea</taxon>
        <taxon>Tetraodontidae</taxon>
        <taxon>Tetraodon</taxon>
    </lineage>
</organism>
<evidence type="ECO:0000256" key="1">
    <source>
        <dbReference type="SAM" id="MobiDB-lite"/>
    </source>
</evidence>
<feature type="compositionally biased region" description="Acidic residues" evidence="1">
    <location>
        <begin position="48"/>
        <end position="58"/>
    </location>
</feature>
<feature type="compositionally biased region" description="Basic and acidic residues" evidence="1">
    <location>
        <begin position="59"/>
        <end position="89"/>
    </location>
</feature>
<gene>
    <name evidence="2" type="ORF">GSTENG00008058001</name>
</gene>
<protein>
    <submittedName>
        <fullName evidence="2">(spotted green pufferfish) hypothetical protein</fullName>
    </submittedName>
</protein>
<feature type="compositionally biased region" description="Basic and acidic residues" evidence="1">
    <location>
        <begin position="124"/>
        <end position="158"/>
    </location>
</feature>
<comment type="caution">
    <text evidence="2">The sequence shown here is derived from an EMBL/GenBank/DDBJ whole genome shotgun (WGS) entry which is preliminary data.</text>
</comment>
<feature type="region of interest" description="Disordered" evidence="1">
    <location>
        <begin position="1"/>
        <end position="158"/>
    </location>
</feature>
<dbReference type="KEGG" id="tng:GSTEN00008058G001"/>
<name>Q4T316_TETNG</name>